<feature type="compositionally biased region" description="Basic and acidic residues" evidence="9">
    <location>
        <begin position="16"/>
        <end position="28"/>
    </location>
</feature>
<reference evidence="11 12" key="1">
    <citation type="journal article" date="2018" name="IMA Fungus">
        <title>IMA Genome-F 9: Draft genome sequence of Annulohypoxylon stygium, Aspergillus mulundensis, Berkeleyomyces basicola (syn. Thielaviopsis basicola), Ceratocystis smalleyi, two Cercospora beticola strains, Coleophoma cylindrospora, Fusarium fracticaudum, Phialophora cf. hyalina, and Morchella septimelata.</title>
        <authorList>
            <person name="Wingfield B.D."/>
            <person name="Bills G.F."/>
            <person name="Dong Y."/>
            <person name="Huang W."/>
            <person name="Nel W.J."/>
            <person name="Swalarsk-Parry B.S."/>
            <person name="Vaghefi N."/>
            <person name="Wilken P.M."/>
            <person name="An Z."/>
            <person name="de Beer Z.W."/>
            <person name="De Vos L."/>
            <person name="Chen L."/>
            <person name="Duong T.A."/>
            <person name="Gao Y."/>
            <person name="Hammerbacher A."/>
            <person name="Kikkert J.R."/>
            <person name="Li Y."/>
            <person name="Li H."/>
            <person name="Li K."/>
            <person name="Li Q."/>
            <person name="Liu X."/>
            <person name="Ma X."/>
            <person name="Naidoo K."/>
            <person name="Pethybridge S.J."/>
            <person name="Sun J."/>
            <person name="Steenkamp E.T."/>
            <person name="van der Nest M.A."/>
            <person name="van Wyk S."/>
            <person name="Wingfield M.J."/>
            <person name="Xiong C."/>
            <person name="Yue Q."/>
            <person name="Zhang X."/>
        </authorList>
    </citation>
    <scope>NUCLEOTIDE SEQUENCE [LARGE SCALE GENOMIC DNA]</scope>
    <source>
        <strain evidence="11 12">BP5796</strain>
    </source>
</reference>
<feature type="domain" description="C2H2-type" evidence="10">
    <location>
        <begin position="145"/>
        <end position="174"/>
    </location>
</feature>
<accession>A0A3D8SB82</accession>
<evidence type="ECO:0000256" key="7">
    <source>
        <dbReference type="ARBA" id="ARBA00023242"/>
    </source>
</evidence>
<evidence type="ECO:0000259" key="10">
    <source>
        <dbReference type="PROSITE" id="PS50157"/>
    </source>
</evidence>
<sequence>MAVETRKRKATGSVDDPTKRLRIEKPHFVPESSTPPRSEYDESDDGFCKTEDDSFDAGGLQDIHTPITPSSPTRAKYPSQLKTIACTWPDCDKTFNRPARLATHLLKHEGRKTFVCSYEGCDKAYFEQKHLTSHIKGSHVQERAYSCDWEDCKKSFLTATRLKRHKEAHQGHERFRCTEYPPCNQTFRKHQTLQRHIRADHLDVYPFPCTHVDSLTNEACDIGFDTASKLKRHRDQVHGLPKFFCDQCTISGQANSDGNPVQVGFSTKAKLQAHLKSSHANCHFCDRKCSSQRELQKHIETQHSGTSLEDRKTIACTYAGCLKKFTKKSNLNSHIRTAHKGERLICGTTDINDVEELSVWDLDEGCGKEFVTKANLADHVRTAHLGLPSLINRNRRATSFVEDDELEQKSKKQRCRKAPNPSRLDELLGTAYNDERRSIPCIVPTCSYKFMREYDLQNHIRSKHHLGTPEIADLEQELLMGDAFLEQNGMAERAFSEQATVDALYGGADLDWEIQRRVIEGEPFWVGGEEQDNLGNVEWAQDECEMRRLIDQEMTLDPSLPGL</sequence>
<keyword evidence="5" id="KW-0805">Transcription regulation</keyword>
<dbReference type="GO" id="GO:0005634">
    <property type="term" value="C:nucleus"/>
    <property type="evidence" value="ECO:0007669"/>
    <property type="project" value="UniProtKB-SubCell"/>
</dbReference>
<dbReference type="InterPro" id="IPR013087">
    <property type="entry name" value="Znf_C2H2_type"/>
</dbReference>
<dbReference type="Pfam" id="PF00096">
    <property type="entry name" value="zf-C2H2"/>
    <property type="match status" value="3"/>
</dbReference>
<keyword evidence="4" id="KW-0862">Zinc</keyword>
<feature type="domain" description="C2H2-type" evidence="10">
    <location>
        <begin position="175"/>
        <end position="206"/>
    </location>
</feature>
<evidence type="ECO:0000256" key="8">
    <source>
        <dbReference type="PROSITE-ProRule" id="PRU00042"/>
    </source>
</evidence>
<feature type="domain" description="C2H2-type" evidence="10">
    <location>
        <begin position="314"/>
        <end position="344"/>
    </location>
</feature>
<evidence type="ECO:0000256" key="2">
    <source>
        <dbReference type="ARBA" id="ARBA00022723"/>
    </source>
</evidence>
<keyword evidence="7" id="KW-0539">Nucleus</keyword>
<dbReference type="Gene3D" id="3.30.160.60">
    <property type="entry name" value="Classic Zinc Finger"/>
    <property type="match status" value="6"/>
</dbReference>
<evidence type="ECO:0000256" key="9">
    <source>
        <dbReference type="SAM" id="MobiDB-lite"/>
    </source>
</evidence>
<evidence type="ECO:0000256" key="4">
    <source>
        <dbReference type="ARBA" id="ARBA00022833"/>
    </source>
</evidence>
<evidence type="ECO:0000313" key="11">
    <source>
        <dbReference type="EMBL" id="RDW83364.1"/>
    </source>
</evidence>
<dbReference type="AlphaFoldDB" id="A0A3D8SB82"/>
<evidence type="ECO:0000313" key="12">
    <source>
        <dbReference type="Proteomes" id="UP000256328"/>
    </source>
</evidence>
<evidence type="ECO:0000256" key="5">
    <source>
        <dbReference type="ARBA" id="ARBA00023015"/>
    </source>
</evidence>
<dbReference type="PANTHER" id="PTHR46179">
    <property type="entry name" value="ZINC FINGER PROTEIN"/>
    <property type="match status" value="1"/>
</dbReference>
<dbReference type="EMBL" id="PDLN01000006">
    <property type="protein sequence ID" value="RDW83364.1"/>
    <property type="molecule type" value="Genomic_DNA"/>
</dbReference>
<dbReference type="PROSITE" id="PS00028">
    <property type="entry name" value="ZINC_FINGER_C2H2_1"/>
    <property type="match status" value="6"/>
</dbReference>
<dbReference type="GO" id="GO:0006357">
    <property type="term" value="P:regulation of transcription by RNA polymerase II"/>
    <property type="evidence" value="ECO:0007669"/>
    <property type="project" value="TreeGrafter"/>
</dbReference>
<evidence type="ECO:0000256" key="3">
    <source>
        <dbReference type="ARBA" id="ARBA00022771"/>
    </source>
</evidence>
<dbReference type="SUPFAM" id="SSF57667">
    <property type="entry name" value="beta-beta-alpha zinc fingers"/>
    <property type="match status" value="3"/>
</dbReference>
<dbReference type="InterPro" id="IPR036236">
    <property type="entry name" value="Znf_C2H2_sf"/>
</dbReference>
<feature type="domain" description="C2H2-type" evidence="10">
    <location>
        <begin position="84"/>
        <end position="113"/>
    </location>
</feature>
<organism evidence="11 12">
    <name type="scientific">Coleophoma crateriformis</name>
    <dbReference type="NCBI Taxonomy" id="565419"/>
    <lineage>
        <taxon>Eukaryota</taxon>
        <taxon>Fungi</taxon>
        <taxon>Dikarya</taxon>
        <taxon>Ascomycota</taxon>
        <taxon>Pezizomycotina</taxon>
        <taxon>Leotiomycetes</taxon>
        <taxon>Helotiales</taxon>
        <taxon>Dermateaceae</taxon>
        <taxon>Coleophoma</taxon>
    </lineage>
</organism>
<comment type="subcellular location">
    <subcellularLocation>
        <location evidence="1">Nucleus</location>
    </subcellularLocation>
</comment>
<evidence type="ECO:0000256" key="1">
    <source>
        <dbReference type="ARBA" id="ARBA00004123"/>
    </source>
</evidence>
<dbReference type="PROSITE" id="PS50157">
    <property type="entry name" value="ZINC_FINGER_C2H2_2"/>
    <property type="match status" value="7"/>
</dbReference>
<feature type="domain" description="C2H2-type" evidence="10">
    <location>
        <begin position="114"/>
        <end position="144"/>
    </location>
</feature>
<feature type="domain" description="C2H2-type" evidence="10">
    <location>
        <begin position="360"/>
        <end position="389"/>
    </location>
</feature>
<gene>
    <name evidence="11" type="ORF">BP5796_04855</name>
</gene>
<keyword evidence="3 8" id="KW-0863">Zinc-finger</keyword>
<comment type="caution">
    <text evidence="11">The sequence shown here is derived from an EMBL/GenBank/DDBJ whole genome shotgun (WGS) entry which is preliminary data.</text>
</comment>
<feature type="compositionally biased region" description="Basic residues" evidence="9">
    <location>
        <begin position="1"/>
        <end position="10"/>
    </location>
</feature>
<protein>
    <recommendedName>
        <fullName evidence="10">C2H2-type domain-containing protein</fullName>
    </recommendedName>
</protein>
<name>A0A3D8SB82_9HELO</name>
<feature type="domain" description="C2H2-type" evidence="10">
    <location>
        <begin position="439"/>
        <end position="469"/>
    </location>
</feature>
<keyword evidence="12" id="KW-1185">Reference proteome</keyword>
<dbReference type="InterPro" id="IPR051061">
    <property type="entry name" value="Zinc_finger_trans_reg"/>
</dbReference>
<evidence type="ECO:0000256" key="6">
    <source>
        <dbReference type="ARBA" id="ARBA00023163"/>
    </source>
</evidence>
<proteinExistence type="predicted"/>
<dbReference type="SMART" id="SM00355">
    <property type="entry name" value="ZnF_C2H2"/>
    <property type="match status" value="10"/>
</dbReference>
<feature type="region of interest" description="Disordered" evidence="9">
    <location>
        <begin position="1"/>
        <end position="45"/>
    </location>
</feature>
<dbReference type="PANTHER" id="PTHR46179:SF13">
    <property type="entry name" value="C2H2-TYPE DOMAIN-CONTAINING PROTEIN"/>
    <property type="match status" value="1"/>
</dbReference>
<keyword evidence="6" id="KW-0804">Transcription</keyword>
<dbReference type="Proteomes" id="UP000256328">
    <property type="component" value="Unassembled WGS sequence"/>
</dbReference>
<dbReference type="GO" id="GO:0008270">
    <property type="term" value="F:zinc ion binding"/>
    <property type="evidence" value="ECO:0007669"/>
    <property type="project" value="UniProtKB-KW"/>
</dbReference>
<keyword evidence="2" id="KW-0479">Metal-binding</keyword>
<dbReference type="OrthoDB" id="4748970at2759"/>